<dbReference type="Gene3D" id="3.40.50.720">
    <property type="entry name" value="NAD(P)-binding Rossmann-like Domain"/>
    <property type="match status" value="1"/>
</dbReference>
<accession>A0A4Q0YE73</accession>
<dbReference type="Pfam" id="PF01370">
    <property type="entry name" value="Epimerase"/>
    <property type="match status" value="1"/>
</dbReference>
<dbReference type="PANTHER" id="PTHR43000">
    <property type="entry name" value="DTDP-D-GLUCOSE 4,6-DEHYDRATASE-RELATED"/>
    <property type="match status" value="1"/>
</dbReference>
<comment type="caution">
    <text evidence="3">The sequence shown here is derived from an EMBL/GenBank/DDBJ whole genome shotgun (WGS) entry which is preliminary data.</text>
</comment>
<dbReference type="Proteomes" id="UP000290172">
    <property type="component" value="Unassembled WGS sequence"/>
</dbReference>
<feature type="domain" description="NAD-dependent epimerase/dehydratase" evidence="2">
    <location>
        <begin position="4"/>
        <end position="233"/>
    </location>
</feature>
<reference evidence="3 4" key="1">
    <citation type="submission" date="2017-10" db="EMBL/GenBank/DDBJ databases">
        <title>Genomics of the genus Arcobacter.</title>
        <authorList>
            <person name="Perez-Cataluna A."/>
            <person name="Figueras M.J."/>
        </authorList>
    </citation>
    <scope>NUCLEOTIDE SEQUENCE [LARGE SCALE GENOMIC DNA]</scope>
    <source>
        <strain evidence="3 4">CECT 8993</strain>
    </source>
</reference>
<dbReference type="SUPFAM" id="SSF51735">
    <property type="entry name" value="NAD(P)-binding Rossmann-fold domains"/>
    <property type="match status" value="1"/>
</dbReference>
<evidence type="ECO:0000256" key="1">
    <source>
        <dbReference type="ARBA" id="ARBA00007637"/>
    </source>
</evidence>
<dbReference type="RefSeq" id="WP_128981974.1">
    <property type="nucleotide sequence ID" value="NZ_PDKJ01000009.1"/>
</dbReference>
<proteinExistence type="inferred from homology"/>
<evidence type="ECO:0000259" key="2">
    <source>
        <dbReference type="Pfam" id="PF01370"/>
    </source>
</evidence>
<comment type="similarity">
    <text evidence="1">Belongs to the NAD(P)-dependent epimerase/dehydratase family.</text>
</comment>
<evidence type="ECO:0000313" key="3">
    <source>
        <dbReference type="EMBL" id="RXJ67409.1"/>
    </source>
</evidence>
<organism evidence="3 4">
    <name type="scientific">Halarcobacter ebronensis</name>
    <dbReference type="NCBI Taxonomy" id="1462615"/>
    <lineage>
        <taxon>Bacteria</taxon>
        <taxon>Pseudomonadati</taxon>
        <taxon>Campylobacterota</taxon>
        <taxon>Epsilonproteobacteria</taxon>
        <taxon>Campylobacterales</taxon>
        <taxon>Arcobacteraceae</taxon>
        <taxon>Halarcobacter</taxon>
    </lineage>
</organism>
<gene>
    <name evidence="3" type="ORF">CRV08_10800</name>
</gene>
<sequence length="310" mass="35972">MKKILLTGASGFIGKNFIKYSPLEYEIYAIYNQNLDFPNFVKNRKNVKAYKVDLTDENSIKNTNLVTINFDVCLFLSANGDPAYSVQYPIDDLNKNTIAVLKSIEHFKIDDFIYFSSGAVYDHLSNEVNPKSVISPILPYSISKYSSERYLEFSIMQKRIKNAFSVRFFGAYGEYEADRKIYNRLVKNFGIERKNSFDIRGDGENYISAMYVKDAVDAIIKTIEYLEDKKEKFIIADLYSNEKLKISELVYSVASFFKIEPKINFFGSVPEYIEFYSNDDFYKKELNFEPKTKLKDGILGFYENIKKGCL</sequence>
<dbReference type="InterPro" id="IPR036291">
    <property type="entry name" value="NAD(P)-bd_dom_sf"/>
</dbReference>
<name>A0A4Q0YE73_9BACT</name>
<dbReference type="CDD" id="cd08946">
    <property type="entry name" value="SDR_e"/>
    <property type="match status" value="1"/>
</dbReference>
<dbReference type="EMBL" id="PDKJ01000009">
    <property type="protein sequence ID" value="RXJ67409.1"/>
    <property type="molecule type" value="Genomic_DNA"/>
</dbReference>
<dbReference type="Gene3D" id="3.90.25.10">
    <property type="entry name" value="UDP-galactose 4-epimerase, domain 1"/>
    <property type="match status" value="1"/>
</dbReference>
<dbReference type="InterPro" id="IPR001509">
    <property type="entry name" value="Epimerase_deHydtase"/>
</dbReference>
<dbReference type="AlphaFoldDB" id="A0A4Q0YE73"/>
<evidence type="ECO:0000313" key="4">
    <source>
        <dbReference type="Proteomes" id="UP000290172"/>
    </source>
</evidence>
<protein>
    <recommendedName>
        <fullName evidence="2">NAD-dependent epimerase/dehydratase domain-containing protein</fullName>
    </recommendedName>
</protein>